<name>A0ABS6DUH8_9FIRM</name>
<organism evidence="1 2">
    <name type="scientific">Intestinibacter bartlettii</name>
    <dbReference type="NCBI Taxonomy" id="261299"/>
    <lineage>
        <taxon>Bacteria</taxon>
        <taxon>Bacillati</taxon>
        <taxon>Bacillota</taxon>
        <taxon>Clostridia</taxon>
        <taxon>Peptostreptococcales</taxon>
        <taxon>Peptostreptococcaceae</taxon>
        <taxon>Intestinibacter</taxon>
    </lineage>
</organism>
<gene>
    <name evidence="1" type="ORF">KQI20_03420</name>
</gene>
<proteinExistence type="predicted"/>
<protein>
    <submittedName>
        <fullName evidence="1">Zinc ribbon domain-containing protein</fullName>
    </submittedName>
</protein>
<reference evidence="1 2" key="1">
    <citation type="submission" date="2021-06" db="EMBL/GenBank/DDBJ databases">
        <authorList>
            <person name="Sun Q."/>
            <person name="Li D."/>
        </authorList>
    </citation>
    <scope>NUCLEOTIDE SEQUENCE [LARGE SCALE GENOMIC DNA]</scope>
    <source>
        <strain evidence="1 2">N19</strain>
    </source>
</reference>
<accession>A0ABS6DUH8</accession>
<dbReference type="RefSeq" id="WP_216568616.1">
    <property type="nucleotide sequence ID" value="NZ_JAHLOQ010000005.1"/>
</dbReference>
<sequence>MKYENVYELNENGVAKTCPKCHNEEISKDDNYCEICGSSLVNRCTNEECGAIGSGKARYCKICGSETEFFKRGYLESWDVYDEYEIEVEENAQDNDEENMVEIEIAHDDGFDDHEDEAPEIDHYSLGDFGVVYQDEDQNAAQAEQDDNQENQNEDTYDKFHEFSYKGGDEFFEIF</sequence>
<keyword evidence="2" id="KW-1185">Reference proteome</keyword>
<evidence type="ECO:0000313" key="1">
    <source>
        <dbReference type="EMBL" id="MBU5335481.1"/>
    </source>
</evidence>
<comment type="caution">
    <text evidence="1">The sequence shown here is derived from an EMBL/GenBank/DDBJ whole genome shotgun (WGS) entry which is preliminary data.</text>
</comment>
<evidence type="ECO:0000313" key="2">
    <source>
        <dbReference type="Proteomes" id="UP001196301"/>
    </source>
</evidence>
<dbReference type="EMBL" id="JAHLOQ010000005">
    <property type="protein sequence ID" value="MBU5335481.1"/>
    <property type="molecule type" value="Genomic_DNA"/>
</dbReference>
<dbReference type="Proteomes" id="UP001196301">
    <property type="component" value="Unassembled WGS sequence"/>
</dbReference>